<comment type="caution">
    <text evidence="3">The sequence shown here is derived from an EMBL/GenBank/DDBJ whole genome shotgun (WGS) entry which is preliminary data.</text>
</comment>
<gene>
    <name evidence="3" type="ORF">NEMBOFW57_005233</name>
</gene>
<reference evidence="3" key="1">
    <citation type="submission" date="2023-02" db="EMBL/GenBank/DDBJ databases">
        <authorList>
            <person name="Palmer J.M."/>
        </authorList>
    </citation>
    <scope>NUCLEOTIDE SEQUENCE</scope>
    <source>
        <strain evidence="3">FW57</strain>
    </source>
</reference>
<feature type="compositionally biased region" description="Polar residues" evidence="1">
    <location>
        <begin position="129"/>
        <end position="139"/>
    </location>
</feature>
<name>A0AAD4HVW0_9PEZI</name>
<dbReference type="Proteomes" id="UP001197093">
    <property type="component" value="Unassembled WGS sequence"/>
</dbReference>
<keyword evidence="4" id="KW-1185">Reference proteome</keyword>
<dbReference type="EMBL" id="JAHCVI010000002">
    <property type="protein sequence ID" value="KAG7288874.1"/>
    <property type="molecule type" value="Genomic_DNA"/>
</dbReference>
<dbReference type="InterPro" id="IPR025676">
    <property type="entry name" value="Clr5_dom"/>
</dbReference>
<accession>A0AAD4HVW0</accession>
<dbReference type="Pfam" id="PF14420">
    <property type="entry name" value="Clr5"/>
    <property type="match status" value="1"/>
</dbReference>
<feature type="compositionally biased region" description="Basic and acidic residues" evidence="1">
    <location>
        <begin position="88"/>
        <end position="100"/>
    </location>
</feature>
<evidence type="ECO:0000256" key="1">
    <source>
        <dbReference type="SAM" id="MobiDB-lite"/>
    </source>
</evidence>
<evidence type="ECO:0000313" key="3">
    <source>
        <dbReference type="EMBL" id="KAG7288874.1"/>
    </source>
</evidence>
<proteinExistence type="predicted"/>
<sequence length="585" mass="64927">MRLPEGDYEFGAGLDNTSETPKAFPVGNINPNLTLLNPYGDAPSADPPESGSLFSYIMDGDGMYASCDIDLQYDLFPPDTDTAPADNRPYDPSRDVDHAHYTHSNPPVGLATHGVAIGSSDSLWMFPGTTESSDPSYGTSALPGGTLLSQPSVAKNSGDPPLQQPRAPREGPSEQEWEERRPLIQFLYAPDKPNLNLTLQELMQVMGKAGFLKGATRNMYNNRFAKWNIVKNESNAQRRKRTQRQVGASMKAKVTFKGMLDNIRAICEASIAERRSDIWALDDEFRIIDDDWEGAYGSAAALVVELSKNPDSPAGWETIRDEVAPMVRALNYFSLPTILIIAFRMCKLEDARVRSKTAGDFLGGCCDLARAEVAASPRHAPLAKLLQGLYDVSQSDMGCLADILELTIPCYIQLVTTYGTPESASALSLVAFYNVVLGSGPLWLESTLAKIQRLLKRAEAQKGEDDRATIEIMGLALFVLQETDQVKTLQRLSSQMRIRITGRMRRDFQDEQERMYFVNRLLDGIHLEIRLARDDVGEDTQGLVADLEKQYREIQEHYGKEKDGYGKILELELEEVQAKLQGTSL</sequence>
<dbReference type="AlphaFoldDB" id="A0AAD4HVW0"/>
<feature type="compositionally biased region" description="Basic and acidic residues" evidence="1">
    <location>
        <begin position="167"/>
        <end position="178"/>
    </location>
</feature>
<feature type="region of interest" description="Disordered" evidence="1">
    <location>
        <begin position="127"/>
        <end position="178"/>
    </location>
</feature>
<feature type="region of interest" description="Disordered" evidence="1">
    <location>
        <begin position="77"/>
        <end position="107"/>
    </location>
</feature>
<feature type="domain" description="Clr5" evidence="2">
    <location>
        <begin position="173"/>
        <end position="231"/>
    </location>
</feature>
<organism evidence="3 4">
    <name type="scientific">Staphylotrichum longicolle</name>
    <dbReference type="NCBI Taxonomy" id="669026"/>
    <lineage>
        <taxon>Eukaryota</taxon>
        <taxon>Fungi</taxon>
        <taxon>Dikarya</taxon>
        <taxon>Ascomycota</taxon>
        <taxon>Pezizomycotina</taxon>
        <taxon>Sordariomycetes</taxon>
        <taxon>Sordariomycetidae</taxon>
        <taxon>Sordariales</taxon>
        <taxon>Chaetomiaceae</taxon>
        <taxon>Staphylotrichum</taxon>
    </lineage>
</organism>
<evidence type="ECO:0000259" key="2">
    <source>
        <dbReference type="Pfam" id="PF14420"/>
    </source>
</evidence>
<protein>
    <recommendedName>
        <fullName evidence="2">Clr5 domain-containing protein</fullName>
    </recommendedName>
</protein>
<evidence type="ECO:0000313" key="4">
    <source>
        <dbReference type="Proteomes" id="UP001197093"/>
    </source>
</evidence>